<feature type="domain" description="Uracil-DNA glycosylase-like" evidence="8">
    <location>
        <begin position="126"/>
        <end position="277"/>
    </location>
</feature>
<evidence type="ECO:0000313" key="9">
    <source>
        <dbReference type="EMBL" id="GGZ36990.1"/>
    </source>
</evidence>
<organism evidence="9 10">
    <name type="scientific">Asticcacaulis endophyticus</name>
    <dbReference type="NCBI Taxonomy" id="1395890"/>
    <lineage>
        <taxon>Bacteria</taxon>
        <taxon>Pseudomonadati</taxon>
        <taxon>Pseudomonadota</taxon>
        <taxon>Alphaproteobacteria</taxon>
        <taxon>Caulobacterales</taxon>
        <taxon>Caulobacteraceae</taxon>
        <taxon>Asticcacaulis</taxon>
    </lineage>
</organism>
<keyword evidence="10" id="KW-1185">Reference proteome</keyword>
<dbReference type="SUPFAM" id="SSF52141">
    <property type="entry name" value="Uracil-DNA glycosylase-like"/>
    <property type="match status" value="1"/>
</dbReference>
<dbReference type="InterPro" id="IPR036895">
    <property type="entry name" value="Uracil-DNA_glycosylase-like_sf"/>
</dbReference>
<gene>
    <name evidence="9" type="ORF">GCM10011273_24170</name>
</gene>
<dbReference type="Proteomes" id="UP000662572">
    <property type="component" value="Unassembled WGS sequence"/>
</dbReference>
<dbReference type="CDD" id="cd10030">
    <property type="entry name" value="UDG-F4_TTUDGA_SPO1dp_like"/>
    <property type="match status" value="1"/>
</dbReference>
<dbReference type="GO" id="GO:0046872">
    <property type="term" value="F:metal ion binding"/>
    <property type="evidence" value="ECO:0007669"/>
    <property type="project" value="UniProtKB-KW"/>
</dbReference>
<sequence>MSLSAPHDAVKALESYLGFWMDHDVAEAYEFQPINRTLLENKPRLTAKTPAGKVSANVNNQVAQTPVNVNLNALVPENLRHFDPEIALNQARHLASTATNLDELYANLSKFEALPLRYEGGKNLVKGRGNPNARLLIIGDAPDAEEDESGLAFGGKSGKMLDQMLSQAGVSDHFYALPAVFWRPAGNRPLTDSDAALMSPFLHSFISIIKPDAVWLMGPAAVKVVLDVTDGIQKLRGKDLSFKPLIGDHSPVLRASFHPSLLVKQPMAKAFVWRDLLEMSQRLA</sequence>
<keyword evidence="4" id="KW-0378">Hydrolase</keyword>
<dbReference type="AlphaFoldDB" id="A0A918Q7M9"/>
<evidence type="ECO:0000256" key="3">
    <source>
        <dbReference type="ARBA" id="ARBA00022763"/>
    </source>
</evidence>
<evidence type="ECO:0000259" key="8">
    <source>
        <dbReference type="SMART" id="SM00986"/>
    </source>
</evidence>
<dbReference type="GO" id="GO:0006281">
    <property type="term" value="P:DNA repair"/>
    <property type="evidence" value="ECO:0007669"/>
    <property type="project" value="UniProtKB-KW"/>
</dbReference>
<reference evidence="9" key="2">
    <citation type="submission" date="2020-09" db="EMBL/GenBank/DDBJ databases">
        <authorList>
            <person name="Sun Q."/>
            <person name="Kim S."/>
        </authorList>
    </citation>
    <scope>NUCLEOTIDE SEQUENCE</scope>
    <source>
        <strain evidence="9">KCTC 32296</strain>
    </source>
</reference>
<dbReference type="Gene3D" id="3.40.470.10">
    <property type="entry name" value="Uracil-DNA glycosylase-like domain"/>
    <property type="match status" value="1"/>
</dbReference>
<dbReference type="Pfam" id="PF03167">
    <property type="entry name" value="UDG"/>
    <property type="match status" value="1"/>
</dbReference>
<dbReference type="SMART" id="SM00987">
    <property type="entry name" value="UreE_C"/>
    <property type="match status" value="1"/>
</dbReference>
<comment type="caution">
    <text evidence="9">The sequence shown here is derived from an EMBL/GenBank/DDBJ whole genome shotgun (WGS) entry which is preliminary data.</text>
</comment>
<proteinExistence type="predicted"/>
<dbReference type="PANTHER" id="PTHR33693:SF1">
    <property type="entry name" value="TYPE-4 URACIL-DNA GLYCOSYLASE"/>
    <property type="match status" value="1"/>
</dbReference>
<keyword evidence="5" id="KW-0408">Iron</keyword>
<keyword evidence="3" id="KW-0227">DNA damage</keyword>
<accession>A0A918Q7M9</accession>
<dbReference type="GO" id="GO:0051539">
    <property type="term" value="F:4 iron, 4 sulfur cluster binding"/>
    <property type="evidence" value="ECO:0007669"/>
    <property type="project" value="UniProtKB-KW"/>
</dbReference>
<name>A0A918Q7M9_9CAUL</name>
<dbReference type="InterPro" id="IPR005122">
    <property type="entry name" value="Uracil-DNA_glycosylase-like"/>
</dbReference>
<evidence type="ECO:0000256" key="2">
    <source>
        <dbReference type="ARBA" id="ARBA00022723"/>
    </source>
</evidence>
<keyword evidence="2" id="KW-0479">Metal-binding</keyword>
<protein>
    <submittedName>
        <fullName evidence="9">Uracil-DNA glycosylase</fullName>
    </submittedName>
</protein>
<evidence type="ECO:0000313" key="10">
    <source>
        <dbReference type="Proteomes" id="UP000662572"/>
    </source>
</evidence>
<dbReference type="InterPro" id="IPR051536">
    <property type="entry name" value="UDG_Type-4/5"/>
</dbReference>
<reference evidence="9" key="1">
    <citation type="journal article" date="2014" name="Int. J. Syst. Evol. Microbiol.">
        <title>Complete genome sequence of Corynebacterium casei LMG S-19264T (=DSM 44701T), isolated from a smear-ripened cheese.</title>
        <authorList>
            <consortium name="US DOE Joint Genome Institute (JGI-PGF)"/>
            <person name="Walter F."/>
            <person name="Albersmeier A."/>
            <person name="Kalinowski J."/>
            <person name="Ruckert C."/>
        </authorList>
    </citation>
    <scope>NUCLEOTIDE SEQUENCE</scope>
    <source>
        <strain evidence="9">KCTC 32296</strain>
    </source>
</reference>
<evidence type="ECO:0000256" key="7">
    <source>
        <dbReference type="ARBA" id="ARBA00023204"/>
    </source>
</evidence>
<dbReference type="RefSeq" id="WP_189486874.1">
    <property type="nucleotide sequence ID" value="NZ_BMZB01000003.1"/>
</dbReference>
<dbReference type="GO" id="GO:0097506">
    <property type="term" value="F:deaminated base DNA N-glycosylase activity"/>
    <property type="evidence" value="ECO:0007669"/>
    <property type="project" value="UniProtKB-ARBA"/>
</dbReference>
<evidence type="ECO:0000256" key="1">
    <source>
        <dbReference type="ARBA" id="ARBA00022485"/>
    </source>
</evidence>
<dbReference type="SMART" id="SM00986">
    <property type="entry name" value="UDG"/>
    <property type="match status" value="1"/>
</dbReference>
<evidence type="ECO:0000256" key="4">
    <source>
        <dbReference type="ARBA" id="ARBA00022801"/>
    </source>
</evidence>
<dbReference type="EMBL" id="BMZB01000003">
    <property type="protein sequence ID" value="GGZ36990.1"/>
    <property type="molecule type" value="Genomic_DNA"/>
</dbReference>
<dbReference type="PANTHER" id="PTHR33693">
    <property type="entry name" value="TYPE-5 URACIL-DNA GLYCOSYLASE"/>
    <property type="match status" value="1"/>
</dbReference>
<keyword evidence="6" id="KW-0411">Iron-sulfur</keyword>
<keyword evidence="1" id="KW-0004">4Fe-4S</keyword>
<evidence type="ECO:0000256" key="5">
    <source>
        <dbReference type="ARBA" id="ARBA00023004"/>
    </source>
</evidence>
<keyword evidence="7" id="KW-0234">DNA repair</keyword>
<evidence type="ECO:0000256" key="6">
    <source>
        <dbReference type="ARBA" id="ARBA00023014"/>
    </source>
</evidence>